<feature type="transmembrane region" description="Helical" evidence="2">
    <location>
        <begin position="171"/>
        <end position="193"/>
    </location>
</feature>
<dbReference type="EMBL" id="QQXK01000012">
    <property type="protein sequence ID" value="RII42383.1"/>
    <property type="molecule type" value="Genomic_DNA"/>
</dbReference>
<evidence type="ECO:0000313" key="4">
    <source>
        <dbReference type="Proteomes" id="UP000265419"/>
    </source>
</evidence>
<evidence type="ECO:0000256" key="1">
    <source>
        <dbReference type="SAM" id="MobiDB-lite"/>
    </source>
</evidence>
<feature type="compositionally biased region" description="Basic residues" evidence="1">
    <location>
        <begin position="1"/>
        <end position="10"/>
    </location>
</feature>
<feature type="transmembrane region" description="Helical" evidence="2">
    <location>
        <begin position="35"/>
        <end position="53"/>
    </location>
</feature>
<proteinExistence type="predicted"/>
<keyword evidence="4" id="KW-1185">Reference proteome</keyword>
<evidence type="ECO:0000313" key="3">
    <source>
        <dbReference type="EMBL" id="RII42383.1"/>
    </source>
</evidence>
<gene>
    <name evidence="3" type="ORF">DWB68_07445</name>
</gene>
<feature type="region of interest" description="Disordered" evidence="1">
    <location>
        <begin position="1"/>
        <end position="30"/>
    </location>
</feature>
<protein>
    <submittedName>
        <fullName evidence="3">Uncharacterized protein</fullName>
    </submittedName>
</protein>
<name>A0A399J9X7_9MICC</name>
<reference evidence="3 4" key="1">
    <citation type="submission" date="2018-07" db="EMBL/GenBank/DDBJ databases">
        <title>Arthrobacter sp. nov., isolated from raw cow's milk with high bacterial count.</title>
        <authorList>
            <person name="Hahne J."/>
            <person name="Isele D."/>
            <person name="Lipski A."/>
        </authorList>
    </citation>
    <scope>NUCLEOTIDE SEQUENCE [LARGE SCALE GENOMIC DNA]</scope>
    <source>
        <strain evidence="3 4">JZ R-35</strain>
    </source>
</reference>
<keyword evidence="2" id="KW-0812">Transmembrane</keyword>
<evidence type="ECO:0000256" key="2">
    <source>
        <dbReference type="SAM" id="Phobius"/>
    </source>
</evidence>
<feature type="transmembrane region" description="Helical" evidence="2">
    <location>
        <begin position="104"/>
        <end position="125"/>
    </location>
</feature>
<dbReference type="RefSeq" id="WP_119424512.1">
    <property type="nucleotide sequence ID" value="NZ_QQXK01000012.1"/>
</dbReference>
<accession>A0A399J9X7</accession>
<dbReference type="AlphaFoldDB" id="A0A399J9X7"/>
<sequence>MSSKRSRNKRPQGSPVPRPVQPAAQPESEPQGNPAILVAVLIVFTLFMGWYYHLSVLGQMKDLVGGVTMLDHRPFGYSGADVDALRSVMTGDDRGQLSWVHKTAGTIFTALISLVAVVSVGLYAPKTAWRRLLFIPPALFLVVGIAQNIVVDELLGRQDNGLLGAANVLTIASWILLVACVLMTIAVLVTAFIREFLRRWRDPSLQQSGGR</sequence>
<organism evidence="3 4">
    <name type="scientific">Galactobacter valiniphilus</name>
    <dbReference type="NCBI Taxonomy" id="2676122"/>
    <lineage>
        <taxon>Bacteria</taxon>
        <taxon>Bacillati</taxon>
        <taxon>Actinomycetota</taxon>
        <taxon>Actinomycetes</taxon>
        <taxon>Micrococcales</taxon>
        <taxon>Micrococcaceae</taxon>
        <taxon>Galactobacter</taxon>
    </lineage>
</organism>
<dbReference type="Proteomes" id="UP000265419">
    <property type="component" value="Unassembled WGS sequence"/>
</dbReference>
<keyword evidence="2" id="KW-1133">Transmembrane helix</keyword>
<comment type="caution">
    <text evidence="3">The sequence shown here is derived from an EMBL/GenBank/DDBJ whole genome shotgun (WGS) entry which is preliminary data.</text>
</comment>
<keyword evidence="2" id="KW-0472">Membrane</keyword>
<feature type="transmembrane region" description="Helical" evidence="2">
    <location>
        <begin position="132"/>
        <end position="151"/>
    </location>
</feature>